<evidence type="ECO:0000256" key="3">
    <source>
        <dbReference type="ARBA" id="ARBA00022692"/>
    </source>
</evidence>
<dbReference type="Gene3D" id="1.20.1250.20">
    <property type="entry name" value="MFS general substrate transporter like domains"/>
    <property type="match status" value="1"/>
</dbReference>
<feature type="transmembrane region" description="Helical" evidence="6">
    <location>
        <begin position="121"/>
        <end position="141"/>
    </location>
</feature>
<keyword evidence="4 6" id="KW-1133">Transmembrane helix</keyword>
<evidence type="ECO:0000256" key="2">
    <source>
        <dbReference type="ARBA" id="ARBA00022475"/>
    </source>
</evidence>
<organism evidence="8 9">
    <name type="scientific">Streptomyces lunalinharesii</name>
    <dbReference type="NCBI Taxonomy" id="333384"/>
    <lineage>
        <taxon>Bacteria</taxon>
        <taxon>Bacillati</taxon>
        <taxon>Actinomycetota</taxon>
        <taxon>Actinomycetes</taxon>
        <taxon>Kitasatosporales</taxon>
        <taxon>Streptomycetaceae</taxon>
        <taxon>Streptomyces</taxon>
    </lineage>
</organism>
<proteinExistence type="predicted"/>
<evidence type="ECO:0000256" key="1">
    <source>
        <dbReference type="ARBA" id="ARBA00004651"/>
    </source>
</evidence>
<dbReference type="SUPFAM" id="SSF103473">
    <property type="entry name" value="MFS general substrate transporter"/>
    <property type="match status" value="1"/>
</dbReference>
<dbReference type="InterPro" id="IPR036259">
    <property type="entry name" value="MFS_trans_sf"/>
</dbReference>
<dbReference type="PROSITE" id="PS50850">
    <property type="entry name" value="MFS"/>
    <property type="match status" value="1"/>
</dbReference>
<dbReference type="PANTHER" id="PTHR43124">
    <property type="entry name" value="PURINE EFFLUX PUMP PBUE"/>
    <property type="match status" value="1"/>
</dbReference>
<feature type="transmembrane region" description="Helical" evidence="6">
    <location>
        <begin position="289"/>
        <end position="310"/>
    </location>
</feature>
<keyword evidence="2" id="KW-1003">Cell membrane</keyword>
<name>A0ABP6E1K0_9ACTN</name>
<feature type="transmembrane region" description="Helical" evidence="6">
    <location>
        <begin position="404"/>
        <end position="426"/>
    </location>
</feature>
<evidence type="ECO:0000259" key="7">
    <source>
        <dbReference type="PROSITE" id="PS50850"/>
    </source>
</evidence>
<keyword evidence="3 6" id="KW-0812">Transmembrane</keyword>
<dbReference type="Proteomes" id="UP001500994">
    <property type="component" value="Unassembled WGS sequence"/>
</dbReference>
<feature type="transmembrane region" description="Helical" evidence="6">
    <location>
        <begin position="93"/>
        <end position="114"/>
    </location>
</feature>
<keyword evidence="9" id="KW-1185">Reference proteome</keyword>
<evidence type="ECO:0000256" key="5">
    <source>
        <dbReference type="ARBA" id="ARBA00023136"/>
    </source>
</evidence>
<feature type="domain" description="Major facilitator superfamily (MFS) profile" evidence="7">
    <location>
        <begin position="56"/>
        <end position="432"/>
    </location>
</feature>
<feature type="transmembrane region" description="Helical" evidence="6">
    <location>
        <begin position="317"/>
        <end position="336"/>
    </location>
</feature>
<feature type="transmembrane region" description="Helical" evidence="6">
    <location>
        <begin position="208"/>
        <end position="230"/>
    </location>
</feature>
<dbReference type="InterPro" id="IPR050189">
    <property type="entry name" value="MFS_Efflux_Transporters"/>
</dbReference>
<feature type="transmembrane region" description="Helical" evidence="6">
    <location>
        <begin position="147"/>
        <end position="169"/>
    </location>
</feature>
<feature type="transmembrane region" description="Helical" evidence="6">
    <location>
        <begin position="251"/>
        <end position="274"/>
    </location>
</feature>
<dbReference type="Pfam" id="PF07690">
    <property type="entry name" value="MFS_1"/>
    <property type="match status" value="1"/>
</dbReference>
<reference evidence="9" key="1">
    <citation type="journal article" date="2019" name="Int. J. Syst. Evol. Microbiol.">
        <title>The Global Catalogue of Microorganisms (GCM) 10K type strain sequencing project: providing services to taxonomists for standard genome sequencing and annotation.</title>
        <authorList>
            <consortium name="The Broad Institute Genomics Platform"/>
            <consortium name="The Broad Institute Genome Sequencing Center for Infectious Disease"/>
            <person name="Wu L."/>
            <person name="Ma J."/>
        </authorList>
    </citation>
    <scope>NUCLEOTIDE SEQUENCE [LARGE SCALE GENOMIC DNA]</scope>
    <source>
        <strain evidence="9">JCM 16374</strain>
    </source>
</reference>
<evidence type="ECO:0000256" key="4">
    <source>
        <dbReference type="ARBA" id="ARBA00022989"/>
    </source>
</evidence>
<feature type="transmembrane region" description="Helical" evidence="6">
    <location>
        <begin position="54"/>
        <end position="73"/>
    </location>
</feature>
<evidence type="ECO:0000313" key="9">
    <source>
        <dbReference type="Proteomes" id="UP001500994"/>
    </source>
</evidence>
<gene>
    <name evidence="8" type="ORF">GCM10009864_21340</name>
</gene>
<protein>
    <submittedName>
        <fullName evidence="8">MFS transporter</fullName>
    </submittedName>
</protein>
<dbReference type="InterPro" id="IPR020846">
    <property type="entry name" value="MFS_dom"/>
</dbReference>
<dbReference type="PANTHER" id="PTHR43124:SF3">
    <property type="entry name" value="CHLORAMPHENICOL EFFLUX PUMP RV0191"/>
    <property type="match status" value="1"/>
</dbReference>
<comment type="subcellular location">
    <subcellularLocation>
        <location evidence="1">Cell membrane</location>
        <topology evidence="1">Multi-pass membrane protein</topology>
    </subcellularLocation>
</comment>
<dbReference type="EMBL" id="BAAARK010000005">
    <property type="protein sequence ID" value="GAA2655554.1"/>
    <property type="molecule type" value="Genomic_DNA"/>
</dbReference>
<dbReference type="CDD" id="cd17324">
    <property type="entry name" value="MFS_NepI_like"/>
    <property type="match status" value="1"/>
</dbReference>
<dbReference type="InterPro" id="IPR011701">
    <property type="entry name" value="MFS"/>
</dbReference>
<evidence type="ECO:0000313" key="8">
    <source>
        <dbReference type="EMBL" id="GAA2655554.1"/>
    </source>
</evidence>
<accession>A0ABP6E1K0</accession>
<sequence>MSGSLLFPGAAGRWLGAMAKSESAERVAAAAGTATDRQAAAAAGELRRARGGGWPAVVALAAATFTVVTSELLPVGLLTPIGRDLGVTDGTAGLTVTVTGVVAAVAAPVLTLLIGRRDRRAVLAVLMGTLAVANLLAAYAPNVVVLLVARVLVGLGMGGVWAIASGLAVRLVPERRVAAATALIFSGVAAASVLGVPAGALVGELAGWRAAFVAMAGVCAVVAGALAVLLPRLAASGAVRLGGVLGLLRRPPVCTGLVLVALLVAGHFAAYTYVRPVLEEVAGAQPGQIGSVLLAFGVAGLAGNFACGAAAARAPRAALLAICAVLAAAVLLVPVMGHAAGVWGVAAMVAVWGLAYGGVSVSTQTWLMTAAPDAREAASALFVAVFNAAIALGALVGGRAADGWGAGGVIWLGGALVVGALLTVVLGRAPSRGAAIAG</sequence>
<comment type="caution">
    <text evidence="8">The sequence shown here is derived from an EMBL/GenBank/DDBJ whole genome shotgun (WGS) entry which is preliminary data.</text>
</comment>
<feature type="transmembrane region" description="Helical" evidence="6">
    <location>
        <begin position="181"/>
        <end position="202"/>
    </location>
</feature>
<keyword evidence="5 6" id="KW-0472">Membrane</keyword>
<feature type="transmembrane region" description="Helical" evidence="6">
    <location>
        <begin position="379"/>
        <end position="398"/>
    </location>
</feature>
<feature type="transmembrane region" description="Helical" evidence="6">
    <location>
        <begin position="342"/>
        <end position="367"/>
    </location>
</feature>
<evidence type="ECO:0000256" key="6">
    <source>
        <dbReference type="SAM" id="Phobius"/>
    </source>
</evidence>